<dbReference type="Proteomes" id="UP000762676">
    <property type="component" value="Unassembled WGS sequence"/>
</dbReference>
<accession>A0AAV4F9F1</accession>
<keyword evidence="2" id="KW-1185">Reference proteome</keyword>
<gene>
    <name evidence="1" type="ORF">ElyMa_003771600</name>
</gene>
<dbReference type="AlphaFoldDB" id="A0AAV4F9F1"/>
<proteinExistence type="predicted"/>
<name>A0AAV4F9F1_9GAST</name>
<sequence>MPALLKCTRFSSLLCPPDVDKRQDVRPRDLATLLPTEDLESCVVPCEGCPVTNGLFQQILLCARDWQTSRLGETSQARTKIKGSFCLGVPIISSTYSQVDWQSV</sequence>
<protein>
    <submittedName>
        <fullName evidence="1">Uncharacterized protein</fullName>
    </submittedName>
</protein>
<dbReference type="EMBL" id="BMAT01007723">
    <property type="protein sequence ID" value="GFR69914.1"/>
    <property type="molecule type" value="Genomic_DNA"/>
</dbReference>
<reference evidence="1 2" key="1">
    <citation type="journal article" date="2021" name="Elife">
        <title>Chloroplast acquisition without the gene transfer in kleptoplastic sea slugs, Plakobranchus ocellatus.</title>
        <authorList>
            <person name="Maeda T."/>
            <person name="Takahashi S."/>
            <person name="Yoshida T."/>
            <person name="Shimamura S."/>
            <person name="Takaki Y."/>
            <person name="Nagai Y."/>
            <person name="Toyoda A."/>
            <person name="Suzuki Y."/>
            <person name="Arimoto A."/>
            <person name="Ishii H."/>
            <person name="Satoh N."/>
            <person name="Nishiyama T."/>
            <person name="Hasebe M."/>
            <person name="Maruyama T."/>
            <person name="Minagawa J."/>
            <person name="Obokata J."/>
            <person name="Shigenobu S."/>
        </authorList>
    </citation>
    <scope>NUCLEOTIDE SEQUENCE [LARGE SCALE GENOMIC DNA]</scope>
</reference>
<evidence type="ECO:0000313" key="2">
    <source>
        <dbReference type="Proteomes" id="UP000762676"/>
    </source>
</evidence>
<organism evidence="1 2">
    <name type="scientific">Elysia marginata</name>
    <dbReference type="NCBI Taxonomy" id="1093978"/>
    <lineage>
        <taxon>Eukaryota</taxon>
        <taxon>Metazoa</taxon>
        <taxon>Spiralia</taxon>
        <taxon>Lophotrochozoa</taxon>
        <taxon>Mollusca</taxon>
        <taxon>Gastropoda</taxon>
        <taxon>Heterobranchia</taxon>
        <taxon>Euthyneura</taxon>
        <taxon>Panpulmonata</taxon>
        <taxon>Sacoglossa</taxon>
        <taxon>Placobranchoidea</taxon>
        <taxon>Plakobranchidae</taxon>
        <taxon>Elysia</taxon>
    </lineage>
</organism>
<comment type="caution">
    <text evidence="1">The sequence shown here is derived from an EMBL/GenBank/DDBJ whole genome shotgun (WGS) entry which is preliminary data.</text>
</comment>
<evidence type="ECO:0000313" key="1">
    <source>
        <dbReference type="EMBL" id="GFR69914.1"/>
    </source>
</evidence>